<gene>
    <name evidence="6" type="ORF">A2917_02435</name>
</gene>
<organism evidence="6 7">
    <name type="scientific">Candidatus Nomurabacteria bacterium RIFCSPLOWO2_01_FULL_42_17</name>
    <dbReference type="NCBI Taxonomy" id="1801780"/>
    <lineage>
        <taxon>Bacteria</taxon>
        <taxon>Candidatus Nomuraibacteriota</taxon>
    </lineage>
</organism>
<dbReference type="InterPro" id="IPR027417">
    <property type="entry name" value="P-loop_NTPase"/>
</dbReference>
<comment type="caution">
    <text evidence="6">The sequence shown here is derived from an EMBL/GenBank/DDBJ whole genome shotgun (WGS) entry which is preliminary data.</text>
</comment>
<proteinExistence type="predicted"/>
<dbReference type="Pfam" id="PF13189">
    <property type="entry name" value="Cytidylate_kin2"/>
    <property type="match status" value="1"/>
</dbReference>
<protein>
    <submittedName>
        <fullName evidence="6">Uncharacterized protein</fullName>
    </submittedName>
</protein>
<evidence type="ECO:0000313" key="7">
    <source>
        <dbReference type="Proteomes" id="UP000178104"/>
    </source>
</evidence>
<keyword evidence="3" id="KW-0547">Nucleotide-binding</keyword>
<evidence type="ECO:0000256" key="2">
    <source>
        <dbReference type="ARBA" id="ARBA00022679"/>
    </source>
</evidence>
<sequence>MQKKEIITITGTIGSGKSSVADKIAEKLGYRRFSSGDFMRKIALDMGLTLNELSLQAQTSKGIDLKIDEEVKKAGELDKIVIDSRLAFHWIPKSFKVYLDLPPEIAKERILKNLKENKLRQESEHATTPEEVYGQIRRRRRSEEYRYMKLYGVNHTDHSNFDLVIDTNKNDLNQVVDIIVREYKKWREKIK</sequence>
<dbReference type="EMBL" id="MFVE01000005">
    <property type="protein sequence ID" value="OGI95397.1"/>
    <property type="molecule type" value="Genomic_DNA"/>
</dbReference>
<keyword evidence="4" id="KW-0418">Kinase</keyword>
<dbReference type="AlphaFoldDB" id="A0A1F6XMM3"/>
<keyword evidence="5" id="KW-0067">ATP-binding</keyword>
<evidence type="ECO:0000256" key="3">
    <source>
        <dbReference type="ARBA" id="ARBA00022741"/>
    </source>
</evidence>
<dbReference type="NCBIfam" id="TIGR02173">
    <property type="entry name" value="cyt_kin_arch"/>
    <property type="match status" value="1"/>
</dbReference>
<evidence type="ECO:0000313" key="6">
    <source>
        <dbReference type="EMBL" id="OGI95397.1"/>
    </source>
</evidence>
<keyword evidence="2" id="KW-0808">Transferase</keyword>
<evidence type="ECO:0000256" key="5">
    <source>
        <dbReference type="ARBA" id="ARBA00022840"/>
    </source>
</evidence>
<dbReference type="SUPFAM" id="SSF52540">
    <property type="entry name" value="P-loop containing nucleoside triphosphate hydrolases"/>
    <property type="match status" value="1"/>
</dbReference>
<dbReference type="GO" id="GO:0016301">
    <property type="term" value="F:kinase activity"/>
    <property type="evidence" value="ECO:0007669"/>
    <property type="project" value="UniProtKB-KW"/>
</dbReference>
<evidence type="ECO:0000256" key="1">
    <source>
        <dbReference type="ARBA" id="ARBA00022490"/>
    </source>
</evidence>
<dbReference type="GO" id="GO:0005524">
    <property type="term" value="F:ATP binding"/>
    <property type="evidence" value="ECO:0007669"/>
    <property type="project" value="UniProtKB-KW"/>
</dbReference>
<dbReference type="GO" id="GO:0016776">
    <property type="term" value="F:phosphotransferase activity, phosphate group as acceptor"/>
    <property type="evidence" value="ECO:0007669"/>
    <property type="project" value="InterPro"/>
</dbReference>
<keyword evidence="1" id="KW-0963">Cytoplasm</keyword>
<evidence type="ECO:0000256" key="4">
    <source>
        <dbReference type="ARBA" id="ARBA00022777"/>
    </source>
</evidence>
<dbReference type="Proteomes" id="UP000178104">
    <property type="component" value="Unassembled WGS sequence"/>
</dbReference>
<accession>A0A1F6XMM3</accession>
<name>A0A1F6XMM3_9BACT</name>
<dbReference type="InterPro" id="IPR011892">
    <property type="entry name" value="Cyt_kin_arch"/>
</dbReference>
<reference evidence="6 7" key="1">
    <citation type="journal article" date="2016" name="Nat. Commun.">
        <title>Thousands of microbial genomes shed light on interconnected biogeochemical processes in an aquifer system.</title>
        <authorList>
            <person name="Anantharaman K."/>
            <person name="Brown C.T."/>
            <person name="Hug L.A."/>
            <person name="Sharon I."/>
            <person name="Castelle C.J."/>
            <person name="Probst A.J."/>
            <person name="Thomas B.C."/>
            <person name="Singh A."/>
            <person name="Wilkins M.J."/>
            <person name="Karaoz U."/>
            <person name="Brodie E.L."/>
            <person name="Williams K.H."/>
            <person name="Hubbard S.S."/>
            <person name="Banfield J.F."/>
        </authorList>
    </citation>
    <scope>NUCLEOTIDE SEQUENCE [LARGE SCALE GENOMIC DNA]</scope>
</reference>
<dbReference type="Gene3D" id="3.40.50.300">
    <property type="entry name" value="P-loop containing nucleotide triphosphate hydrolases"/>
    <property type="match status" value="1"/>
</dbReference>
<dbReference type="GO" id="GO:0006139">
    <property type="term" value="P:nucleobase-containing compound metabolic process"/>
    <property type="evidence" value="ECO:0007669"/>
    <property type="project" value="InterPro"/>
</dbReference>
<dbReference type="STRING" id="1801780.A2917_02435"/>